<evidence type="ECO:0000313" key="5">
    <source>
        <dbReference type="Proteomes" id="UP000278332"/>
    </source>
</evidence>
<dbReference type="InterPro" id="IPR032623">
    <property type="entry name" value="FecR_N"/>
</dbReference>
<sequence>MSHEDDALEQAGDWQIRLQEDPQAREAFEQWLQASPEHRAAWLKMEKLWGALGELPALAVAPAPRSQPQPQGKPVKRRIWTRLALAAGLAAVAVLLAPQASLTLRADYHTGVGETRTVQLADGSTITLSPQSALRLIGGDARKVELLQGQAYFQIAPDPQNPFTAQAGQLSVRVLGTAFDLDLQAHSAEVALEHGQVQAENAQPPLSERLMPGQRLKFSWPSGKAEHSHVNPTDIGSWRSGSLFVENQTVADIAERLQRYTSGWIVIADPALKQRRITGVFDLNHPDRALKALAQSLAVETRQVSPWVHVLGSF</sequence>
<dbReference type="Pfam" id="PF16220">
    <property type="entry name" value="DUF4880"/>
    <property type="match status" value="1"/>
</dbReference>
<dbReference type="PIRSF" id="PIRSF018266">
    <property type="entry name" value="FecR"/>
    <property type="match status" value="1"/>
</dbReference>
<organism evidence="4 5">
    <name type="scientific">Pseudomonas cichorii</name>
    <dbReference type="NCBI Taxonomy" id="36746"/>
    <lineage>
        <taxon>Bacteria</taxon>
        <taxon>Pseudomonadati</taxon>
        <taxon>Pseudomonadota</taxon>
        <taxon>Gammaproteobacteria</taxon>
        <taxon>Pseudomonadales</taxon>
        <taxon>Pseudomonadaceae</taxon>
        <taxon>Pseudomonas</taxon>
    </lineage>
</organism>
<gene>
    <name evidence="3" type="primary">fecR</name>
    <name evidence="4" type="ORF">ALP84_00683</name>
    <name evidence="3" type="ORF">PSCICP_37240</name>
</gene>
<evidence type="ECO:0000313" key="4">
    <source>
        <dbReference type="EMBL" id="RMR51952.1"/>
    </source>
</evidence>
<dbReference type="AlphaFoldDB" id="A0A3M4VLV2"/>
<dbReference type="GO" id="GO:0016989">
    <property type="term" value="F:sigma factor antagonist activity"/>
    <property type="evidence" value="ECO:0007669"/>
    <property type="project" value="TreeGrafter"/>
</dbReference>
<dbReference type="InterPro" id="IPR006860">
    <property type="entry name" value="FecR"/>
</dbReference>
<dbReference type="EMBL" id="RBRY01000152">
    <property type="protein sequence ID" value="RMR51952.1"/>
    <property type="molecule type" value="Genomic_DNA"/>
</dbReference>
<dbReference type="PANTHER" id="PTHR30273">
    <property type="entry name" value="PERIPLASMIC SIGNAL SENSOR AND SIGMA FACTOR ACTIVATOR FECR-RELATED"/>
    <property type="match status" value="1"/>
</dbReference>
<dbReference type="Pfam" id="PF04773">
    <property type="entry name" value="FecR"/>
    <property type="match status" value="1"/>
</dbReference>
<dbReference type="EMBL" id="BLWA01000011">
    <property type="protein sequence ID" value="GFM93752.1"/>
    <property type="molecule type" value="Genomic_DNA"/>
</dbReference>
<dbReference type="Proteomes" id="UP000614982">
    <property type="component" value="Unassembled WGS sequence"/>
</dbReference>
<dbReference type="Proteomes" id="UP000278332">
    <property type="component" value="Unassembled WGS sequence"/>
</dbReference>
<evidence type="ECO:0000313" key="3">
    <source>
        <dbReference type="EMBL" id="GFM93752.1"/>
    </source>
</evidence>
<comment type="caution">
    <text evidence="4">The sequence shown here is derived from an EMBL/GenBank/DDBJ whole genome shotgun (WGS) entry which is preliminary data.</text>
</comment>
<feature type="domain" description="FecR N-terminal" evidence="2">
    <location>
        <begin position="9"/>
        <end position="48"/>
    </location>
</feature>
<evidence type="ECO:0000313" key="6">
    <source>
        <dbReference type="Proteomes" id="UP000614982"/>
    </source>
</evidence>
<dbReference type="GeneID" id="93659441"/>
<dbReference type="InterPro" id="IPR012373">
    <property type="entry name" value="Ferrdict_sens_TM"/>
</dbReference>
<dbReference type="Gene3D" id="3.55.50.30">
    <property type="match status" value="1"/>
</dbReference>
<evidence type="ECO:0000259" key="1">
    <source>
        <dbReference type="Pfam" id="PF04773"/>
    </source>
</evidence>
<protein>
    <submittedName>
        <fullName evidence="3">Iron dicitrate transporter FecR</fullName>
    </submittedName>
</protein>
<dbReference type="PANTHER" id="PTHR30273:SF2">
    <property type="entry name" value="PROTEIN FECR"/>
    <property type="match status" value="1"/>
</dbReference>
<feature type="domain" description="FecR protein" evidence="1">
    <location>
        <begin position="107"/>
        <end position="198"/>
    </location>
</feature>
<reference evidence="4 5" key="1">
    <citation type="submission" date="2018-08" db="EMBL/GenBank/DDBJ databases">
        <title>Recombination of ecologically and evolutionarily significant loci maintains genetic cohesion in the Pseudomonas syringae species complex.</title>
        <authorList>
            <person name="Dillon M."/>
            <person name="Thakur S."/>
            <person name="Almeida R.N.D."/>
            <person name="Weir B.S."/>
            <person name="Guttman D.S."/>
        </authorList>
    </citation>
    <scope>NUCLEOTIDE SEQUENCE [LARGE SCALE GENOMIC DNA]</scope>
    <source>
        <strain evidence="4 5">ICMP 6917</strain>
    </source>
</reference>
<proteinExistence type="predicted"/>
<name>A0A3M4VLV2_PSECI</name>
<dbReference type="OrthoDB" id="9771237at2"/>
<evidence type="ECO:0000259" key="2">
    <source>
        <dbReference type="Pfam" id="PF16220"/>
    </source>
</evidence>
<dbReference type="RefSeq" id="WP_025260335.1">
    <property type="nucleotide sequence ID" value="NZ_BLWA01000011.1"/>
</dbReference>
<accession>A0A3M4VLV2</accession>
<reference evidence="3 6" key="2">
    <citation type="submission" date="2020-05" db="EMBL/GenBank/DDBJ databases">
        <title>Genetic diversity of Pseudomonas cichorii.</title>
        <authorList>
            <person name="Tani S."/>
            <person name="Yagi H."/>
            <person name="Hashimoto S."/>
            <person name="Iiyama K."/>
            <person name="Furuya N."/>
        </authorList>
    </citation>
    <scope>NUCLEOTIDE SEQUENCE [LARGE SCALE GENOMIC DNA]</scope>
    <source>
        <strain evidence="3 6">LMG 2162</strain>
    </source>
</reference>
<dbReference type="Gene3D" id="2.60.120.1440">
    <property type="match status" value="1"/>
</dbReference>
<keyword evidence="6" id="KW-1185">Reference proteome</keyword>